<evidence type="ECO:0000313" key="2">
    <source>
        <dbReference type="Proteomes" id="UP000430508"/>
    </source>
</evidence>
<dbReference type="EMBL" id="CP046996">
    <property type="protein sequence ID" value="QGZ99515.1"/>
    <property type="molecule type" value="Genomic_DNA"/>
</dbReference>
<evidence type="ECO:0000313" key="1">
    <source>
        <dbReference type="EMBL" id="QGZ99515.1"/>
    </source>
</evidence>
<proteinExistence type="predicted"/>
<name>A0A857DH08_9FIRM</name>
<gene>
    <name evidence="1" type="ORF">GQ588_01990</name>
</gene>
<dbReference type="Proteomes" id="UP000430508">
    <property type="component" value="Chromosome"/>
</dbReference>
<organism evidence="1 2">
    <name type="scientific">Dehalobacter restrictus</name>
    <dbReference type="NCBI Taxonomy" id="55583"/>
    <lineage>
        <taxon>Bacteria</taxon>
        <taxon>Bacillati</taxon>
        <taxon>Bacillota</taxon>
        <taxon>Clostridia</taxon>
        <taxon>Eubacteriales</taxon>
        <taxon>Desulfitobacteriaceae</taxon>
        <taxon>Dehalobacter</taxon>
    </lineage>
</organism>
<dbReference type="InterPro" id="IPR024227">
    <property type="entry name" value="DUF3795"/>
</dbReference>
<accession>A0A857DH08</accession>
<protein>
    <submittedName>
        <fullName evidence="1">DUF3795 domain-containing protein</fullName>
    </submittedName>
</protein>
<sequence>MNKMREELIAPCGMNCRLCMANQREKSHCKGCRNEDDIRYKTKNSTSCIIKNCSVIQSNKSGFCFECDKFPCIRLKQLDKRYRSKYHMSMIENLEHIKQYNLDSFLQHEEIRWSCKECGNFVCVHKHICLVCKTSFIE</sequence>
<reference evidence="1 2" key="1">
    <citation type="submission" date="2019-12" db="EMBL/GenBank/DDBJ databases">
        <title>Sequence classification of anaerobic respiratory reductive dehalogenases: First we see many, then we see few.</title>
        <authorList>
            <person name="Molenda O."/>
            <person name="Puentes Jacome L.A."/>
            <person name="Cao X."/>
            <person name="Nesbo C.L."/>
            <person name="Tang S."/>
            <person name="Morson N."/>
            <person name="Patron J."/>
            <person name="Lomheim L."/>
            <person name="Wishart D.S."/>
            <person name="Edwards E.A."/>
        </authorList>
    </citation>
    <scope>NUCLEOTIDE SEQUENCE [LARGE SCALE GENOMIC DNA]</scope>
    <source>
        <strain evidence="1 2">12DCA</strain>
    </source>
</reference>
<dbReference type="AlphaFoldDB" id="A0A857DH08"/>
<dbReference type="Pfam" id="PF12675">
    <property type="entry name" value="DUF3795"/>
    <property type="match status" value="1"/>
</dbReference>